<name>A0A8J6UDL3_9GAMM</name>
<dbReference type="PROSITE" id="PS51257">
    <property type="entry name" value="PROKAR_LIPOPROTEIN"/>
    <property type="match status" value="1"/>
</dbReference>
<dbReference type="PROSITE" id="PS51762">
    <property type="entry name" value="GH16_2"/>
    <property type="match status" value="1"/>
</dbReference>
<dbReference type="SUPFAM" id="SSF49785">
    <property type="entry name" value="Galactose-binding domain-like"/>
    <property type="match status" value="2"/>
</dbReference>
<dbReference type="AlphaFoldDB" id="A0A8J6UDL3"/>
<dbReference type="PANTHER" id="PTHR10963">
    <property type="entry name" value="GLYCOSYL HYDROLASE-RELATED"/>
    <property type="match status" value="1"/>
</dbReference>
<comment type="caution">
    <text evidence="3">The sequence shown here is derived from an EMBL/GenBank/DDBJ whole genome shotgun (WGS) entry which is preliminary data.</text>
</comment>
<gene>
    <name evidence="3" type="ORF">IC617_01505</name>
</gene>
<proteinExistence type="inferred from homology"/>
<organism evidence="3 4">
    <name type="scientific">Neiella litorisoli</name>
    <dbReference type="NCBI Taxonomy" id="2771431"/>
    <lineage>
        <taxon>Bacteria</taxon>
        <taxon>Pseudomonadati</taxon>
        <taxon>Pseudomonadota</taxon>
        <taxon>Gammaproteobacteria</taxon>
        <taxon>Alteromonadales</taxon>
        <taxon>Echinimonadaceae</taxon>
        <taxon>Neiella</taxon>
    </lineage>
</organism>
<protein>
    <submittedName>
        <fullName evidence="3">Family 16 glycosylhydrolase</fullName>
    </submittedName>
</protein>
<dbReference type="CDD" id="cd08023">
    <property type="entry name" value="GH16_laminarinase_like"/>
    <property type="match status" value="1"/>
</dbReference>
<dbReference type="InterPro" id="IPR013320">
    <property type="entry name" value="ConA-like_dom_sf"/>
</dbReference>
<dbReference type="RefSeq" id="WP_191143209.1">
    <property type="nucleotide sequence ID" value="NZ_JACXAF010000001.1"/>
</dbReference>
<dbReference type="InterPro" id="IPR008979">
    <property type="entry name" value="Galactose-bd-like_sf"/>
</dbReference>
<dbReference type="InterPro" id="IPR000757">
    <property type="entry name" value="Beta-glucanase-like"/>
</dbReference>
<evidence type="ECO:0000256" key="1">
    <source>
        <dbReference type="ARBA" id="ARBA00006865"/>
    </source>
</evidence>
<reference evidence="3" key="1">
    <citation type="submission" date="2020-09" db="EMBL/GenBank/DDBJ databases">
        <title>A novel bacterium of genus Neiella, isolated from South China Sea.</title>
        <authorList>
            <person name="Huang H."/>
            <person name="Mo K."/>
            <person name="Hu Y."/>
        </authorList>
    </citation>
    <scope>NUCLEOTIDE SEQUENCE</scope>
    <source>
        <strain evidence="3">HB171785</strain>
    </source>
</reference>
<feature type="domain" description="GH16" evidence="2">
    <location>
        <begin position="26"/>
        <end position="320"/>
    </location>
</feature>
<dbReference type="GO" id="GO:0005975">
    <property type="term" value="P:carbohydrate metabolic process"/>
    <property type="evidence" value="ECO:0007669"/>
    <property type="project" value="InterPro"/>
</dbReference>
<sequence length="873" mass="93990">MKTIHLLPLAVAVSVGLSGCGGSDNVTKKVDEPPMIEPGGWTLAWADEFDGNAIDMNNWEHEVNCSGGGNQERQCYTDDSANSYIDNGVLKIVALPAEGLDGGKEYTSARLRTINKVDFTYGRVEIRAKVPTGQGSWPAAWMLPTDNVYGGWPTSGEIDIMETVNIGVPLADGGVESTIHGTLHYGKQWPGNENSGKSYLLPDGSTPADDFHTYAIEWEEGEIRWYVDGVHYVTQRQSEVEYNTSGDAVGLIHKGWFTQIDDEIVWDSRPFDQDFHILLNFAVGGSWPENVNQGGVDPTAFHADNAYEIDYVRVYKCETASLDGTGCGTFDFGYHFPVEEGGTLIEGKAPVPVPPSSGIPQDLTIFDEEENANWPAWADGQSDPAIVDDEDGDYGKAVEFNIVGNQVAGFNTRIAEESKPFDASPIKDVGDLEFDLKIVRQPLAGPTNWYVKVEQNGGSQGGGTDGEVTITPPAELDTWVHYSIPLKNLSGLDHNGIDVVMLFPTWGQGQGAIYRMDNVEFTGADKVGDGNDPGGEFVMLSTDGPADGLSLNGYDGNDNPDNNAIVDGVLQVRINGAGNAYLESAEALDYTEYLTWDLVFDLKVNSLGSNEDVYVKFDSGWPAVSDIKLAETSTGLQDDGEWHTYTISVSELLDGTNRVNGSGQAIPTSILNPIVFEGVGGADLSIDVRDIRLFKEGSNGGDNGGDNGGASGEPMVWLGTTLADGFDLTGYNADAEDSWVITDEGVLEVDFAGGGNVYFVAPEPLDLSAQTNWYLTFDVKINNLGGASDLLVKIDSGWPNVSDMPLSLTSTGLMDDGEWHSYSILMSDLLERRNSIDPSGIANPASVINPFVMEGVGTDASFDVRNVVLTPTP</sequence>
<dbReference type="Proteomes" id="UP000638014">
    <property type="component" value="Unassembled WGS sequence"/>
</dbReference>
<dbReference type="EMBL" id="JACXAF010000001">
    <property type="protein sequence ID" value="MBD1388094.1"/>
    <property type="molecule type" value="Genomic_DNA"/>
</dbReference>
<dbReference type="Pfam" id="PF00722">
    <property type="entry name" value="Glyco_hydro_16"/>
    <property type="match status" value="1"/>
</dbReference>
<evidence type="ECO:0000259" key="2">
    <source>
        <dbReference type="PROSITE" id="PS51762"/>
    </source>
</evidence>
<dbReference type="InterPro" id="IPR050546">
    <property type="entry name" value="Glycosyl_Hydrlase_16"/>
</dbReference>
<evidence type="ECO:0000313" key="3">
    <source>
        <dbReference type="EMBL" id="MBD1388094.1"/>
    </source>
</evidence>
<dbReference type="Gene3D" id="2.60.120.430">
    <property type="entry name" value="Galactose-binding lectin"/>
    <property type="match status" value="3"/>
</dbReference>
<dbReference type="SUPFAM" id="SSF49899">
    <property type="entry name" value="Concanavalin A-like lectins/glucanases"/>
    <property type="match status" value="1"/>
</dbReference>
<dbReference type="GO" id="GO:0004553">
    <property type="term" value="F:hydrolase activity, hydrolyzing O-glycosyl compounds"/>
    <property type="evidence" value="ECO:0007669"/>
    <property type="project" value="InterPro"/>
</dbReference>
<dbReference type="PANTHER" id="PTHR10963:SF55">
    <property type="entry name" value="GLYCOSIDE HYDROLASE FAMILY 16 PROTEIN"/>
    <property type="match status" value="1"/>
</dbReference>
<dbReference type="Gene3D" id="2.60.120.200">
    <property type="match status" value="1"/>
</dbReference>
<keyword evidence="4" id="KW-1185">Reference proteome</keyword>
<accession>A0A8J6UDL3</accession>
<evidence type="ECO:0000313" key="4">
    <source>
        <dbReference type="Proteomes" id="UP000638014"/>
    </source>
</evidence>
<comment type="similarity">
    <text evidence="1">Belongs to the glycosyl hydrolase 16 family.</text>
</comment>